<keyword evidence="4" id="KW-1185">Reference proteome</keyword>
<name>A0A9P5RXB2_9FUNG</name>
<feature type="region of interest" description="Disordered" evidence="2">
    <location>
        <begin position="735"/>
        <end position="869"/>
    </location>
</feature>
<dbReference type="PANTHER" id="PTHR16021:SF23">
    <property type="entry name" value="FI18411P1-RELATED"/>
    <property type="match status" value="1"/>
</dbReference>
<feature type="region of interest" description="Disordered" evidence="2">
    <location>
        <begin position="501"/>
        <end position="538"/>
    </location>
</feature>
<feature type="region of interest" description="Disordered" evidence="2">
    <location>
        <begin position="392"/>
        <end position="415"/>
    </location>
</feature>
<feature type="compositionally biased region" description="Low complexity" evidence="2">
    <location>
        <begin position="345"/>
        <end position="357"/>
    </location>
</feature>
<evidence type="ECO:0000313" key="4">
    <source>
        <dbReference type="Proteomes" id="UP000748756"/>
    </source>
</evidence>
<feature type="region of interest" description="Disordered" evidence="2">
    <location>
        <begin position="466"/>
        <end position="486"/>
    </location>
</feature>
<evidence type="ECO:0000313" key="3">
    <source>
        <dbReference type="EMBL" id="KAF9149631.1"/>
    </source>
</evidence>
<feature type="compositionally biased region" description="Basic and acidic residues" evidence="2">
    <location>
        <begin position="1007"/>
        <end position="1025"/>
    </location>
</feature>
<feature type="region of interest" description="Disordered" evidence="2">
    <location>
        <begin position="39"/>
        <end position="66"/>
    </location>
</feature>
<proteinExistence type="predicted"/>
<dbReference type="EMBL" id="JAAAUQ010000505">
    <property type="protein sequence ID" value="KAF9149631.1"/>
    <property type="molecule type" value="Genomic_DNA"/>
</dbReference>
<feature type="region of interest" description="Disordered" evidence="2">
    <location>
        <begin position="219"/>
        <end position="270"/>
    </location>
</feature>
<feature type="compositionally biased region" description="Low complexity" evidence="2">
    <location>
        <begin position="392"/>
        <end position="401"/>
    </location>
</feature>
<comment type="caution">
    <text evidence="3">The sequence shown here is derived from an EMBL/GenBank/DDBJ whole genome shotgun (WGS) entry which is preliminary data.</text>
</comment>
<accession>A0A9P5RXB2</accession>
<gene>
    <name evidence="3" type="ORF">BG015_008567</name>
</gene>
<evidence type="ECO:0000256" key="1">
    <source>
        <dbReference type="SAM" id="Coils"/>
    </source>
</evidence>
<feature type="compositionally biased region" description="Low complexity" evidence="2">
    <location>
        <begin position="735"/>
        <end position="763"/>
    </location>
</feature>
<keyword evidence="1" id="KW-0175">Coiled coil</keyword>
<feature type="compositionally biased region" description="Polar residues" evidence="2">
    <location>
        <begin position="764"/>
        <end position="788"/>
    </location>
</feature>
<feature type="compositionally biased region" description="Low complexity" evidence="2">
    <location>
        <begin position="295"/>
        <end position="319"/>
    </location>
</feature>
<dbReference type="Proteomes" id="UP000748756">
    <property type="component" value="Unassembled WGS sequence"/>
</dbReference>
<feature type="compositionally biased region" description="Low complexity" evidence="2">
    <location>
        <begin position="501"/>
        <end position="526"/>
    </location>
</feature>
<dbReference type="AlphaFoldDB" id="A0A9P5RXB2"/>
<feature type="region of interest" description="Disordered" evidence="2">
    <location>
        <begin position="287"/>
        <end position="321"/>
    </location>
</feature>
<feature type="compositionally biased region" description="Polar residues" evidence="2">
    <location>
        <begin position="54"/>
        <end position="66"/>
    </location>
</feature>
<organism evidence="3 4">
    <name type="scientific">Linnemannia schmuckeri</name>
    <dbReference type="NCBI Taxonomy" id="64567"/>
    <lineage>
        <taxon>Eukaryota</taxon>
        <taxon>Fungi</taxon>
        <taxon>Fungi incertae sedis</taxon>
        <taxon>Mucoromycota</taxon>
        <taxon>Mortierellomycotina</taxon>
        <taxon>Mortierellomycetes</taxon>
        <taxon>Mortierellales</taxon>
        <taxon>Mortierellaceae</taxon>
        <taxon>Linnemannia</taxon>
    </lineage>
</organism>
<feature type="region of interest" description="Disordered" evidence="2">
    <location>
        <begin position="999"/>
        <end position="1039"/>
    </location>
</feature>
<feature type="region of interest" description="Disordered" evidence="2">
    <location>
        <begin position="688"/>
        <end position="720"/>
    </location>
</feature>
<evidence type="ECO:0000256" key="2">
    <source>
        <dbReference type="SAM" id="MobiDB-lite"/>
    </source>
</evidence>
<feature type="region of interest" description="Disordered" evidence="2">
    <location>
        <begin position="341"/>
        <end position="362"/>
    </location>
</feature>
<dbReference type="InterPro" id="IPR052660">
    <property type="entry name" value="Erythrocyte_Invasion_ImmMod"/>
</dbReference>
<feature type="compositionally biased region" description="Low complexity" evidence="2">
    <location>
        <begin position="39"/>
        <end position="53"/>
    </location>
</feature>
<protein>
    <submittedName>
        <fullName evidence="3">Uncharacterized protein</fullName>
    </submittedName>
</protein>
<dbReference type="OrthoDB" id="2429121at2759"/>
<feature type="compositionally biased region" description="Polar residues" evidence="2">
    <location>
        <begin position="251"/>
        <end position="262"/>
    </location>
</feature>
<feature type="compositionally biased region" description="Polar residues" evidence="2">
    <location>
        <begin position="691"/>
        <end position="707"/>
    </location>
</feature>
<feature type="compositionally biased region" description="Acidic residues" evidence="2">
    <location>
        <begin position="1026"/>
        <end position="1038"/>
    </location>
</feature>
<reference evidence="3" key="1">
    <citation type="journal article" date="2020" name="Fungal Divers.">
        <title>Resolving the Mortierellaceae phylogeny through synthesis of multi-gene phylogenetics and phylogenomics.</title>
        <authorList>
            <person name="Vandepol N."/>
            <person name="Liber J."/>
            <person name="Desiro A."/>
            <person name="Na H."/>
            <person name="Kennedy M."/>
            <person name="Barry K."/>
            <person name="Grigoriev I.V."/>
            <person name="Miller A.N."/>
            <person name="O'Donnell K."/>
            <person name="Stajich J.E."/>
            <person name="Bonito G."/>
        </authorList>
    </citation>
    <scope>NUCLEOTIDE SEQUENCE</scope>
    <source>
        <strain evidence="3">NRRL 6426</strain>
    </source>
</reference>
<feature type="coiled-coil region" evidence="1">
    <location>
        <begin position="595"/>
        <end position="622"/>
    </location>
</feature>
<sequence>MALSSSNYPGLSHPMSSFLSSLEYRSSSSITDTLSSLSTTTTATATGPVTTSSHPLPQQQKSQEQHTLIPTHINNNNSNSIEDENDQFQQCDSFMGLLNLLNSDLVGAQTINSATVTNSSNAIASSSNTNLWTALDGGNGSDWESEQLRSLLNLSDQDMDFFQDGIYHGLVDADDAGSSVGPPGQQSLLASGDLSTTVGPMMHQHGSLNAQHQYQQQLLLHQQQQQQKQHRQSPFENTAASTALRRHSRTPLINSRQPSYMTSSIPPPPVLPLSAAAEIKRPDTKESFIHPGFYSLPSPSQQHQRSSSQQQQQQSQQLRTPVKMGIKRSFQEDDFCPTTITATTSSSLSSLSSSSSSHRQYHHHGAMMKGIDLRRHSVDGYHVAAKAAAATTAKSTGGSTSPAPPHAWVYSTPPKTPNNLPTSMFHAHGHPHARASTVDYSQVPPGQPFMTTNAHVVASPLMSHHQYNANGAKDSNPGSSPFQPTVHFVRSLSSPAGTKLSAASAFNSSPTTSTTSSSGSNSNSGTPKKRRASKFRMDSTLSHATATAGIIPFDSAALLSHFGLVNTLPPPLQQQHPHTQSLGFQHNQPQPEHAILFQQQQQQQLQAAIRRQQQQQQQQQQHQHQQFAAAAAAAIGAAGGNRSGTKSIVGQQNAHTFLMQHLVSDPRLAAASAATAAAAGLAGATPLTSTKMQGQQGLHSSAATTYRRNPGEVPSSTLPPDHFIFQEATLLNRQRQQAAQQYHAQQQQQAKQAQQAKQQAQQQGSGRTRSNSVVPTTTAGVQVGSMASDSGGKLAASRRRSEPVSLYQQHQQQQHQQQFRLLQAQQAQQYQHQQLHSKSQSEQGRSIKDHQQRPHHHHQQCHQQQQQRLAKVVEANSLFSSPISTSSSSSPASSSAACESAIPCGPVITLETTSAAAAEDVTVRDVNDVGKKPPQSEVGFDMSSIATATKAVEASSTTSTPVTEQKTYQDTKAATVGPNTDSEIPLITTITVEEGNLKSESAQADIKSIEEKPEQQVTEEDIKQEVEEEKYEDEEEKEEPLLAAKAFAKSLTTVTTTLDPAATQLMDQLRLQEYLRVSVSTSLPIGTPTTTMLGDSRSK</sequence>
<feature type="compositionally biased region" description="Low complexity" evidence="2">
    <location>
        <begin position="805"/>
        <end position="843"/>
    </location>
</feature>
<dbReference type="PANTHER" id="PTHR16021">
    <property type="entry name" value="MANSC DOMAIN CONTAINING PROTEIN 1"/>
    <property type="match status" value="1"/>
</dbReference>